<reference evidence="1 2" key="1">
    <citation type="submission" date="2018-01" db="EMBL/GenBank/DDBJ databases">
        <authorList>
            <person name="Gaut B.S."/>
            <person name="Morton B.R."/>
            <person name="Clegg M.T."/>
            <person name="Duvall M.R."/>
        </authorList>
    </citation>
    <scope>NUCLEOTIDE SEQUENCE [LARGE SCALE GENOMIC DNA]</scope>
    <source>
        <strain evidence="1">Cupriavidus taiwanensis LMG 19425</strain>
        <plasmid evidence="2">Plasmid ii</plasmid>
    </source>
</reference>
<geneLocation type="plasmid" evidence="1">
    <name>II</name>
</geneLocation>
<evidence type="ECO:0000313" key="2">
    <source>
        <dbReference type="Proteomes" id="UP000255505"/>
    </source>
</evidence>
<organism evidence="1 2">
    <name type="scientific">Cupriavidus taiwanensis</name>
    <dbReference type="NCBI Taxonomy" id="164546"/>
    <lineage>
        <taxon>Bacteria</taxon>
        <taxon>Pseudomonadati</taxon>
        <taxon>Pseudomonadota</taxon>
        <taxon>Betaproteobacteria</taxon>
        <taxon>Burkholderiales</taxon>
        <taxon>Burkholderiaceae</taxon>
        <taxon>Cupriavidus</taxon>
    </lineage>
</organism>
<dbReference type="AlphaFoldDB" id="A0A375IRX0"/>
<protein>
    <submittedName>
        <fullName evidence="1">Uncharacterized protein</fullName>
    </submittedName>
</protein>
<name>A0A375IRX0_9BURK</name>
<proteinExistence type="predicted"/>
<gene>
    <name evidence="1" type="ORF">CT19425_MP70370</name>
</gene>
<accession>A0A375IRX0</accession>
<dbReference type="Proteomes" id="UP000255505">
    <property type="component" value="Plasmid II"/>
</dbReference>
<evidence type="ECO:0000313" key="1">
    <source>
        <dbReference type="EMBL" id="SPK76202.1"/>
    </source>
</evidence>
<keyword evidence="1" id="KW-0614">Plasmid</keyword>
<sequence length="56" mass="6333">MRGRFASITSPEEIDTPRIPDLRPLVGRDFFVLVKADRVHSARAHGLRCVSGLIFR</sequence>
<dbReference type="EMBL" id="LT991977">
    <property type="protein sequence ID" value="SPK76202.1"/>
    <property type="molecule type" value="Genomic_DNA"/>
</dbReference>